<keyword evidence="3" id="KW-1185">Reference proteome</keyword>
<feature type="signal peptide" evidence="1">
    <location>
        <begin position="1"/>
        <end position="26"/>
    </location>
</feature>
<dbReference type="AlphaFoldDB" id="A0AAW5R0T9"/>
<evidence type="ECO:0000313" key="3">
    <source>
        <dbReference type="Proteomes" id="UP001320898"/>
    </source>
</evidence>
<reference evidence="2 3" key="1">
    <citation type="submission" date="2022-04" db="EMBL/GenBank/DDBJ databases">
        <authorList>
            <person name="Ye Y.-Q."/>
            <person name="Du Z.-J."/>
        </authorList>
    </citation>
    <scope>NUCLEOTIDE SEQUENCE [LARGE SCALE GENOMIC DNA]</scope>
    <source>
        <strain evidence="2 3">A6E488</strain>
    </source>
</reference>
<sequence length="175" mass="17725">MQHLSRMLLSAVTLAAAASAALPAAAEPIDCRLLPGTYVTTITDIEGVFASRGIVTFAPGGSLLVTDSRQGGQTGVYDPFSAGQGAWSCGAGEAGGIAFSATSLNFTTPPGSAGSNFGRVDYQGSLDTTNGAISGTISLRFSEAGDLEAADPISDPGEVLETFSFEGQRLTAPEK</sequence>
<dbReference type="RefSeq" id="WP_261617378.1">
    <property type="nucleotide sequence ID" value="NZ_JALIDZ010000008.1"/>
</dbReference>
<proteinExistence type="predicted"/>
<dbReference type="Proteomes" id="UP001320898">
    <property type="component" value="Unassembled WGS sequence"/>
</dbReference>
<dbReference type="EMBL" id="JALIDZ010000008">
    <property type="protein sequence ID" value="MCT8973802.1"/>
    <property type="molecule type" value="Genomic_DNA"/>
</dbReference>
<keyword evidence="1" id="KW-0732">Signal</keyword>
<evidence type="ECO:0000313" key="2">
    <source>
        <dbReference type="EMBL" id="MCT8973802.1"/>
    </source>
</evidence>
<comment type="caution">
    <text evidence="2">The sequence shown here is derived from an EMBL/GenBank/DDBJ whole genome shotgun (WGS) entry which is preliminary data.</text>
</comment>
<name>A0AAW5R0T9_9HYPH</name>
<gene>
    <name evidence="2" type="ORF">MUB46_18200</name>
</gene>
<feature type="chain" id="PRO_5043543319" evidence="1">
    <location>
        <begin position="27"/>
        <end position="175"/>
    </location>
</feature>
<evidence type="ECO:0000256" key="1">
    <source>
        <dbReference type="SAM" id="SignalP"/>
    </source>
</evidence>
<accession>A0AAW5R0T9</accession>
<protein>
    <submittedName>
        <fullName evidence="2">Uncharacterized protein</fullName>
    </submittedName>
</protein>
<organism evidence="2 3">
    <name type="scientific">Microbaculum marinisediminis</name>
    <dbReference type="NCBI Taxonomy" id="2931392"/>
    <lineage>
        <taxon>Bacteria</taxon>
        <taxon>Pseudomonadati</taxon>
        <taxon>Pseudomonadota</taxon>
        <taxon>Alphaproteobacteria</taxon>
        <taxon>Hyphomicrobiales</taxon>
        <taxon>Tepidamorphaceae</taxon>
        <taxon>Microbaculum</taxon>
    </lineage>
</organism>